<gene>
    <name evidence="7 8 9" type="primary">LOC118412939</name>
</gene>
<dbReference type="RefSeq" id="XP_035671908.1">
    <property type="nucleotide sequence ID" value="XM_035816015.1"/>
</dbReference>
<evidence type="ECO:0000256" key="2">
    <source>
        <dbReference type="ARBA" id="ARBA00022737"/>
    </source>
</evidence>
<evidence type="ECO:0000313" key="8">
    <source>
        <dbReference type="RefSeq" id="XP_035671908.1"/>
    </source>
</evidence>
<keyword evidence="6" id="KW-1185">Reference proteome</keyword>
<dbReference type="SUPFAM" id="SSF48403">
    <property type="entry name" value="Ankyrin repeat"/>
    <property type="match status" value="2"/>
</dbReference>
<reference evidence="7 8" key="2">
    <citation type="submission" date="2025-04" db="UniProtKB">
        <authorList>
            <consortium name="RefSeq"/>
        </authorList>
    </citation>
    <scope>IDENTIFICATION</scope>
    <source>
        <strain evidence="7 8">S238N-H82</strain>
        <tissue evidence="7 8">Testes</tissue>
    </source>
</reference>
<evidence type="ECO:0000256" key="1">
    <source>
        <dbReference type="ARBA" id="ARBA00004906"/>
    </source>
</evidence>
<dbReference type="Gene3D" id="1.25.40.20">
    <property type="entry name" value="Ankyrin repeat-containing domain"/>
    <property type="match status" value="4"/>
</dbReference>
<dbReference type="PROSITE" id="PS50297">
    <property type="entry name" value="ANK_REP_REGION"/>
    <property type="match status" value="5"/>
</dbReference>
<feature type="repeat" description="ANK" evidence="4">
    <location>
        <begin position="252"/>
        <end position="280"/>
    </location>
</feature>
<dbReference type="PANTHER" id="PTHR24198">
    <property type="entry name" value="ANKYRIN REPEAT AND PROTEIN KINASE DOMAIN-CONTAINING PROTEIN"/>
    <property type="match status" value="1"/>
</dbReference>
<evidence type="ECO:0000313" key="7">
    <source>
        <dbReference type="RefSeq" id="XP_035671900.1"/>
    </source>
</evidence>
<comment type="pathway">
    <text evidence="1">Protein modification; protein ubiquitination.</text>
</comment>
<evidence type="ECO:0000313" key="6">
    <source>
        <dbReference type="Proteomes" id="UP000001554"/>
    </source>
</evidence>
<dbReference type="RefSeq" id="XP_035671900.1">
    <property type="nucleotide sequence ID" value="XM_035816007.1"/>
</dbReference>
<evidence type="ECO:0000256" key="4">
    <source>
        <dbReference type="PROSITE-ProRule" id="PRU00023"/>
    </source>
</evidence>
<organism evidence="6 7">
    <name type="scientific">Branchiostoma floridae</name>
    <name type="common">Florida lancelet</name>
    <name type="synonym">Amphioxus</name>
    <dbReference type="NCBI Taxonomy" id="7739"/>
    <lineage>
        <taxon>Eukaryota</taxon>
        <taxon>Metazoa</taxon>
        <taxon>Chordata</taxon>
        <taxon>Cephalochordata</taxon>
        <taxon>Leptocardii</taxon>
        <taxon>Amphioxiformes</taxon>
        <taxon>Branchiostomatidae</taxon>
        <taxon>Branchiostoma</taxon>
    </lineage>
</organism>
<dbReference type="Pfam" id="PF07525">
    <property type="entry name" value="SOCS_box"/>
    <property type="match status" value="1"/>
</dbReference>
<accession>A0A9J7MLR1</accession>
<dbReference type="Proteomes" id="UP000001554">
    <property type="component" value="Chromosome 1"/>
</dbReference>
<evidence type="ECO:0000259" key="5">
    <source>
        <dbReference type="Pfam" id="PF07525"/>
    </source>
</evidence>
<dbReference type="GeneID" id="118412939"/>
<dbReference type="InterPro" id="IPR002110">
    <property type="entry name" value="Ankyrin_rpt"/>
</dbReference>
<proteinExistence type="predicted"/>
<dbReference type="OMA" id="MHAQNIE"/>
<dbReference type="Pfam" id="PF12796">
    <property type="entry name" value="Ank_2"/>
    <property type="match status" value="3"/>
</dbReference>
<evidence type="ECO:0000256" key="3">
    <source>
        <dbReference type="ARBA" id="ARBA00023043"/>
    </source>
</evidence>
<sequence>MGSGLSTDSDYSDLETTINGVNNPLHVACTLNDIKQLAWVLEVEAYNLCECDSNGDTPLYIACKKSHHRCVELLLQHKTGIACSRRVSRNNSKLELHKAVENNDLVCLELLLKYRAFVDAINISCVKGVAGNPYVPCGGEFEFSRTYLYGMTPLQMACAQGNYDCARLLLRYGADENSKISRKFWSGSSPFGVVLDAYPPSPLQLACVYGHHHIVALLLEYQACPNLAEPEEKMQDYITLIQRRKFICLTPPLHLACKFGHLKCAHLLIEYGAWINFGSPNPEHFPAGCMCTSRQNIETLEKIRSTMSGGAPDELEFHRMWMQRPLDDRPCKTPLFYACESGNIECAKLLLRQGAVVDVDCVACTPLFIACMRGHIDCVKLLIVHGANVNFIARYHCSCGPCNIRRPNNTQTFCHGPLTLAMHAQNLELAKVLLAAGALTNNPDEDRWPLEEACAWCFSEGVELLLNEGAAPDSCRPYDVTSTPMSVLCTAGLQYCSSKKGANVDDFKRCVQLLLHHALPIRGPSRSTLRSCLELQLQWQLESNRAMKKDILELCQAPTSLRTLCRMVIRGCVAKNCKLSEGIRALNLPRGRGNLPYELATGENLLGENTFMCNISCRLFAV</sequence>
<protein>
    <submittedName>
        <fullName evidence="7 8">Ankyrin-1-like isoform X1</fullName>
    </submittedName>
</protein>
<dbReference type="PANTHER" id="PTHR24198:SF194">
    <property type="entry name" value="INVERSIN-A"/>
    <property type="match status" value="1"/>
</dbReference>
<dbReference type="InterPro" id="IPR036770">
    <property type="entry name" value="Ankyrin_rpt-contain_sf"/>
</dbReference>
<keyword evidence="3 4" id="KW-0040">ANK repeat</keyword>
<dbReference type="AlphaFoldDB" id="A0A9J7MLR1"/>
<name>A0A9J7MLR1_BRAFL</name>
<feature type="repeat" description="ANK" evidence="4">
    <location>
        <begin position="362"/>
        <end position="394"/>
    </location>
</feature>
<dbReference type="RefSeq" id="XP_035671917.1">
    <property type="nucleotide sequence ID" value="XM_035816024.1"/>
</dbReference>
<dbReference type="KEGG" id="bfo:118412939"/>
<reference evidence="6" key="1">
    <citation type="journal article" date="2020" name="Nat. Ecol. Evol.">
        <title>Deeply conserved synteny resolves early events in vertebrate evolution.</title>
        <authorList>
            <person name="Simakov O."/>
            <person name="Marletaz F."/>
            <person name="Yue J.X."/>
            <person name="O'Connell B."/>
            <person name="Jenkins J."/>
            <person name="Brandt A."/>
            <person name="Calef R."/>
            <person name="Tung C.H."/>
            <person name="Huang T.K."/>
            <person name="Schmutz J."/>
            <person name="Satoh N."/>
            <person name="Yu J.K."/>
            <person name="Putnam N.H."/>
            <person name="Green R.E."/>
            <person name="Rokhsar D.S."/>
        </authorList>
    </citation>
    <scope>NUCLEOTIDE SEQUENCE [LARGE SCALE GENOMIC DNA]</scope>
    <source>
        <strain evidence="6">S238N-H82</strain>
    </source>
</reference>
<feature type="domain" description="SOCS box" evidence="5">
    <location>
        <begin position="558"/>
        <end position="590"/>
    </location>
</feature>
<dbReference type="OrthoDB" id="439236at2759"/>
<keyword evidence="2" id="KW-0677">Repeat</keyword>
<dbReference type="SMART" id="SM00248">
    <property type="entry name" value="ANK"/>
    <property type="match status" value="10"/>
</dbReference>
<dbReference type="PROSITE" id="PS50088">
    <property type="entry name" value="ANK_REPEAT"/>
    <property type="match status" value="5"/>
</dbReference>
<dbReference type="InterPro" id="IPR001496">
    <property type="entry name" value="SOCS_box"/>
</dbReference>
<evidence type="ECO:0000313" key="9">
    <source>
        <dbReference type="RefSeq" id="XP_035671917.1"/>
    </source>
</evidence>
<feature type="repeat" description="ANK" evidence="4">
    <location>
        <begin position="54"/>
        <end position="86"/>
    </location>
</feature>
<feature type="repeat" description="ANK" evidence="4">
    <location>
        <begin position="330"/>
        <end position="362"/>
    </location>
</feature>
<feature type="repeat" description="ANK" evidence="4">
    <location>
        <begin position="149"/>
        <end position="181"/>
    </location>
</feature>
<dbReference type="Pfam" id="PF00023">
    <property type="entry name" value="Ank"/>
    <property type="match status" value="1"/>
</dbReference>